<evidence type="ECO:0000313" key="1">
    <source>
        <dbReference type="EMBL" id="MCQ4950876.1"/>
    </source>
</evidence>
<proteinExistence type="predicted"/>
<sequence>PGRCWTRPWSRAGWNPGSDNKHDDIVAAFLSREGEILSQAVVSGEGQAFRPRLYVLNGTVWVIWSESSAGNWKLLALAEGAGQTLSARAFRAATGRSCR</sequence>
<protein>
    <recommendedName>
        <fullName evidence="3">WYL domain-containing protein</fullName>
    </recommendedName>
</protein>
<feature type="non-terminal residue" evidence="1">
    <location>
        <position position="99"/>
    </location>
</feature>
<dbReference type="EMBL" id="JANGAB010000379">
    <property type="protein sequence ID" value="MCQ4950876.1"/>
    <property type="molecule type" value="Genomic_DNA"/>
</dbReference>
<evidence type="ECO:0000313" key="2">
    <source>
        <dbReference type="Proteomes" id="UP001205063"/>
    </source>
</evidence>
<dbReference type="RefSeq" id="WP_256136968.1">
    <property type="nucleotide sequence ID" value="NZ_JANGAB010000379.1"/>
</dbReference>
<evidence type="ECO:0008006" key="3">
    <source>
        <dbReference type="Google" id="ProtNLM"/>
    </source>
</evidence>
<name>A0AAW5KD54_9FIRM</name>
<organism evidence="1 2">
    <name type="scientific">Bittarella massiliensis</name>
    <name type="common">ex Durand et al. 2017</name>
    <dbReference type="NCBI Taxonomy" id="1720313"/>
    <lineage>
        <taxon>Bacteria</taxon>
        <taxon>Bacillati</taxon>
        <taxon>Bacillota</taxon>
        <taxon>Clostridia</taxon>
        <taxon>Eubacteriales</taxon>
        <taxon>Oscillospiraceae</taxon>
        <taxon>Bittarella (ex Durand et al. 2017)</taxon>
    </lineage>
</organism>
<feature type="non-terminal residue" evidence="1">
    <location>
        <position position="1"/>
    </location>
</feature>
<dbReference type="AlphaFoldDB" id="A0AAW5KD54"/>
<reference evidence="1" key="1">
    <citation type="submission" date="2022-06" db="EMBL/GenBank/DDBJ databases">
        <title>Isolation of gut microbiota from human fecal samples.</title>
        <authorList>
            <person name="Pamer E.G."/>
            <person name="Barat B."/>
            <person name="Waligurski E."/>
            <person name="Medina S."/>
            <person name="Paddock L."/>
            <person name="Mostad J."/>
        </authorList>
    </citation>
    <scope>NUCLEOTIDE SEQUENCE</scope>
    <source>
        <strain evidence="1">DFI.7.96</strain>
    </source>
</reference>
<comment type="caution">
    <text evidence="1">The sequence shown here is derived from an EMBL/GenBank/DDBJ whole genome shotgun (WGS) entry which is preliminary data.</text>
</comment>
<gene>
    <name evidence="1" type="ORF">NE646_14710</name>
</gene>
<accession>A0AAW5KD54</accession>
<dbReference type="Proteomes" id="UP001205063">
    <property type="component" value="Unassembled WGS sequence"/>
</dbReference>